<dbReference type="Pfam" id="PF00708">
    <property type="entry name" value="Acylphosphatase"/>
    <property type="match status" value="1"/>
</dbReference>
<dbReference type="PANTHER" id="PTHR47268:SF4">
    <property type="entry name" value="ACYLPHOSPHATASE"/>
    <property type="match status" value="1"/>
</dbReference>
<name>A0A1F7HDJ2_9BACT</name>
<dbReference type="PROSITE" id="PS51160">
    <property type="entry name" value="ACYLPHOSPHATASE_3"/>
    <property type="match status" value="1"/>
</dbReference>
<gene>
    <name evidence="7" type="ORF">A3D08_00565</name>
</gene>
<feature type="active site" evidence="4">
    <location>
        <position position="37"/>
    </location>
</feature>
<evidence type="ECO:0000256" key="4">
    <source>
        <dbReference type="PROSITE-ProRule" id="PRU00520"/>
    </source>
</evidence>
<dbReference type="SUPFAM" id="SSF54975">
    <property type="entry name" value="Acylphosphatase/BLUF domain-like"/>
    <property type="match status" value="1"/>
</dbReference>
<evidence type="ECO:0000256" key="2">
    <source>
        <dbReference type="ARBA" id="ARBA00012150"/>
    </source>
</evidence>
<dbReference type="AlphaFoldDB" id="A0A1F7HDJ2"/>
<dbReference type="EC" id="3.6.1.7" evidence="2 4"/>
<dbReference type="Proteomes" id="UP000178098">
    <property type="component" value="Unassembled WGS sequence"/>
</dbReference>
<evidence type="ECO:0000256" key="3">
    <source>
        <dbReference type="ARBA" id="ARBA00047645"/>
    </source>
</evidence>
<dbReference type="Gene3D" id="3.30.70.100">
    <property type="match status" value="1"/>
</dbReference>
<comment type="similarity">
    <text evidence="1 5">Belongs to the acylphosphatase family.</text>
</comment>
<protein>
    <recommendedName>
        <fullName evidence="2 4">acylphosphatase</fullName>
        <ecNumber evidence="2 4">3.6.1.7</ecNumber>
    </recommendedName>
</protein>
<dbReference type="GO" id="GO:0003998">
    <property type="term" value="F:acylphosphatase activity"/>
    <property type="evidence" value="ECO:0007669"/>
    <property type="project" value="UniProtKB-EC"/>
</dbReference>
<dbReference type="EMBL" id="MFZT01000050">
    <property type="protein sequence ID" value="OGK29329.1"/>
    <property type="molecule type" value="Genomic_DNA"/>
</dbReference>
<dbReference type="InterPro" id="IPR001792">
    <property type="entry name" value="Acylphosphatase-like_dom"/>
</dbReference>
<dbReference type="InterPro" id="IPR036046">
    <property type="entry name" value="Acylphosphatase-like_dom_sf"/>
</dbReference>
<comment type="catalytic activity">
    <reaction evidence="3 4">
        <text>an acyl phosphate + H2O = a carboxylate + phosphate + H(+)</text>
        <dbReference type="Rhea" id="RHEA:14965"/>
        <dbReference type="ChEBI" id="CHEBI:15377"/>
        <dbReference type="ChEBI" id="CHEBI:15378"/>
        <dbReference type="ChEBI" id="CHEBI:29067"/>
        <dbReference type="ChEBI" id="CHEBI:43474"/>
        <dbReference type="ChEBI" id="CHEBI:59918"/>
        <dbReference type="EC" id="3.6.1.7"/>
    </reaction>
</comment>
<evidence type="ECO:0000313" key="7">
    <source>
        <dbReference type="EMBL" id="OGK29329.1"/>
    </source>
</evidence>
<reference evidence="7 8" key="1">
    <citation type="journal article" date="2016" name="Nat. Commun.">
        <title>Thousands of microbial genomes shed light on interconnected biogeochemical processes in an aquifer system.</title>
        <authorList>
            <person name="Anantharaman K."/>
            <person name="Brown C.T."/>
            <person name="Hug L.A."/>
            <person name="Sharon I."/>
            <person name="Castelle C.J."/>
            <person name="Probst A.J."/>
            <person name="Thomas B.C."/>
            <person name="Singh A."/>
            <person name="Wilkins M.J."/>
            <person name="Karaoz U."/>
            <person name="Brodie E.L."/>
            <person name="Williams K.H."/>
            <person name="Hubbard S.S."/>
            <person name="Banfield J.F."/>
        </authorList>
    </citation>
    <scope>NUCLEOTIDE SEQUENCE [LARGE SCALE GENOMIC DNA]</scope>
</reference>
<comment type="caution">
    <text evidence="7">The sequence shown here is derived from an EMBL/GenBank/DDBJ whole genome shotgun (WGS) entry which is preliminary data.</text>
</comment>
<sequence>MLTRAHLYVIGDVIKVGFRAWARIQIHAYNLTGWIRNVYHKPEIFGPHGGVEMVLQGKEQDIQGAIEAIRQGSPFSRIDDIEIKHEDPTETFQEFTVLKSESFNHRG</sequence>
<keyword evidence="4" id="KW-0378">Hydrolase</keyword>
<evidence type="ECO:0000259" key="6">
    <source>
        <dbReference type="PROSITE" id="PS51160"/>
    </source>
</evidence>
<dbReference type="PANTHER" id="PTHR47268">
    <property type="entry name" value="ACYLPHOSPHATASE"/>
    <property type="match status" value="1"/>
</dbReference>
<evidence type="ECO:0000256" key="5">
    <source>
        <dbReference type="RuleBase" id="RU004168"/>
    </source>
</evidence>
<organism evidence="7 8">
    <name type="scientific">Candidatus Roizmanbacteria bacterium RIFCSPHIGHO2_02_FULL_43_11</name>
    <dbReference type="NCBI Taxonomy" id="1802043"/>
    <lineage>
        <taxon>Bacteria</taxon>
        <taxon>Candidatus Roizmaniibacteriota</taxon>
    </lineage>
</organism>
<evidence type="ECO:0000313" key="8">
    <source>
        <dbReference type="Proteomes" id="UP000178098"/>
    </source>
</evidence>
<proteinExistence type="inferred from homology"/>
<feature type="domain" description="Acylphosphatase-like" evidence="6">
    <location>
        <begin position="4"/>
        <end position="99"/>
    </location>
</feature>
<dbReference type="InterPro" id="IPR020456">
    <property type="entry name" value="Acylphosphatase"/>
</dbReference>
<evidence type="ECO:0000256" key="1">
    <source>
        <dbReference type="ARBA" id="ARBA00005614"/>
    </source>
</evidence>
<feature type="active site" evidence="4">
    <location>
        <position position="19"/>
    </location>
</feature>
<accession>A0A1F7HDJ2</accession>